<feature type="region of interest" description="Disordered" evidence="1">
    <location>
        <begin position="22"/>
        <end position="125"/>
    </location>
</feature>
<reference evidence="2" key="3">
    <citation type="submission" date="2025-09" db="UniProtKB">
        <authorList>
            <consortium name="Ensembl"/>
        </authorList>
    </citation>
    <scope>IDENTIFICATION</scope>
</reference>
<dbReference type="AlphaFoldDB" id="H2ZMH4"/>
<protein>
    <submittedName>
        <fullName evidence="2">Uncharacterized protein</fullName>
    </submittedName>
</protein>
<evidence type="ECO:0000313" key="3">
    <source>
        <dbReference type="Proteomes" id="UP000007875"/>
    </source>
</evidence>
<dbReference type="Proteomes" id="UP000007875">
    <property type="component" value="Unassembled WGS sequence"/>
</dbReference>
<reference evidence="3" key="1">
    <citation type="submission" date="2003-08" db="EMBL/GenBank/DDBJ databases">
        <authorList>
            <person name="Birren B."/>
            <person name="Nusbaum C."/>
            <person name="Abebe A."/>
            <person name="Abouelleil A."/>
            <person name="Adekoya E."/>
            <person name="Ait-zahra M."/>
            <person name="Allen N."/>
            <person name="Allen T."/>
            <person name="An P."/>
            <person name="Anderson M."/>
            <person name="Anderson S."/>
            <person name="Arachchi H."/>
            <person name="Armbruster J."/>
            <person name="Bachantsang P."/>
            <person name="Baldwin J."/>
            <person name="Barry A."/>
            <person name="Bayul T."/>
            <person name="Blitshsteyn B."/>
            <person name="Bloom T."/>
            <person name="Blye J."/>
            <person name="Boguslavskiy L."/>
            <person name="Borowsky M."/>
            <person name="Boukhgalter B."/>
            <person name="Brunache A."/>
            <person name="Butler J."/>
            <person name="Calixte N."/>
            <person name="Calvo S."/>
            <person name="Camarata J."/>
            <person name="Campo K."/>
            <person name="Chang J."/>
            <person name="Cheshatsang Y."/>
            <person name="Citroen M."/>
            <person name="Collymore A."/>
            <person name="Considine T."/>
            <person name="Cook A."/>
            <person name="Cooke P."/>
            <person name="Corum B."/>
            <person name="Cuomo C."/>
            <person name="David R."/>
            <person name="Dawoe T."/>
            <person name="Degray S."/>
            <person name="Dodge S."/>
            <person name="Dooley K."/>
            <person name="Dorje P."/>
            <person name="Dorjee K."/>
            <person name="Dorris L."/>
            <person name="Duffey N."/>
            <person name="Dupes A."/>
            <person name="Elkins T."/>
            <person name="Engels R."/>
            <person name="Erickson J."/>
            <person name="Farina A."/>
            <person name="Faro S."/>
            <person name="Ferreira P."/>
            <person name="Fischer H."/>
            <person name="Fitzgerald M."/>
            <person name="Foley K."/>
            <person name="Gage D."/>
            <person name="Galagan J."/>
            <person name="Gearin G."/>
            <person name="Gnerre S."/>
            <person name="Gnirke A."/>
            <person name="Goyette A."/>
            <person name="Graham J."/>
            <person name="Grandbois E."/>
            <person name="Gyaltsen K."/>
            <person name="Hafez N."/>
            <person name="Hagopian D."/>
            <person name="Hagos B."/>
            <person name="Hall J."/>
            <person name="Hatcher B."/>
            <person name="Heller A."/>
            <person name="Higgins H."/>
            <person name="Honan T."/>
            <person name="Horn A."/>
            <person name="Houde N."/>
            <person name="Hughes L."/>
            <person name="Hulme W."/>
            <person name="Husby E."/>
            <person name="Iliev I."/>
            <person name="Jaffe D."/>
            <person name="Jones C."/>
            <person name="Kamal M."/>
            <person name="Kamat A."/>
            <person name="Kamvysselis M."/>
            <person name="Karlsson E."/>
            <person name="Kells C."/>
            <person name="Kieu A."/>
            <person name="Kisner P."/>
            <person name="Kodira C."/>
            <person name="Kulbokas E."/>
            <person name="Labutti K."/>
            <person name="Lama D."/>
            <person name="Landers T."/>
            <person name="Leger J."/>
            <person name="Levine S."/>
            <person name="Lewis D."/>
            <person name="Lewis T."/>
            <person name="Lindblad-toh K."/>
            <person name="Liu X."/>
            <person name="Lokyitsang T."/>
            <person name="Lokyitsang Y."/>
            <person name="Lucien O."/>
            <person name="Lui A."/>
            <person name="Ma L.J."/>
            <person name="Mabbitt R."/>
            <person name="Macdonald J."/>
            <person name="Maclean C."/>
            <person name="Major J."/>
            <person name="Manning J."/>
            <person name="Marabella R."/>
            <person name="Maru K."/>
            <person name="Matthews C."/>
            <person name="Mauceli E."/>
            <person name="Mccarthy M."/>
            <person name="Mcdonough S."/>
            <person name="Mcghee T."/>
            <person name="Meldrim J."/>
            <person name="Meneus L."/>
            <person name="Mesirov J."/>
            <person name="Mihalev A."/>
            <person name="Mihova T."/>
            <person name="Mikkelsen T."/>
            <person name="Mlenga V."/>
            <person name="Moru K."/>
            <person name="Mozes J."/>
            <person name="Mulrain L."/>
            <person name="Munson G."/>
            <person name="Naylor J."/>
            <person name="Newes C."/>
            <person name="Nguyen C."/>
            <person name="Nguyen N."/>
            <person name="Nguyen T."/>
            <person name="Nicol R."/>
            <person name="Nielsen C."/>
            <person name="Nizzari M."/>
            <person name="Norbu C."/>
            <person name="Norbu N."/>
            <person name="O'donnell P."/>
            <person name="Okoawo O."/>
            <person name="O'leary S."/>
            <person name="Omotosho B."/>
            <person name="O'neill K."/>
            <person name="Osman S."/>
            <person name="Parker S."/>
            <person name="Perrin D."/>
            <person name="Phunkhang P."/>
            <person name="Piqani B."/>
            <person name="Purcell S."/>
            <person name="Rachupka T."/>
            <person name="Ramasamy U."/>
            <person name="Rameau R."/>
            <person name="Ray V."/>
            <person name="Raymond C."/>
            <person name="Retta R."/>
            <person name="Richardson S."/>
            <person name="Rise C."/>
            <person name="Rodriguez J."/>
            <person name="Rogers J."/>
            <person name="Rogov P."/>
            <person name="Rutman M."/>
            <person name="Schupbach R."/>
            <person name="Seaman C."/>
            <person name="Settipalli S."/>
            <person name="Sharpe T."/>
            <person name="Sheridan J."/>
            <person name="Sherpa N."/>
            <person name="Shi J."/>
            <person name="Smirnov S."/>
            <person name="Smith C."/>
            <person name="Sougnez C."/>
            <person name="Spencer B."/>
            <person name="Stalker J."/>
            <person name="Stange-thomann N."/>
            <person name="Stavropoulos S."/>
            <person name="Stetson K."/>
            <person name="Stone C."/>
            <person name="Stone S."/>
            <person name="Stubbs M."/>
            <person name="Talamas J."/>
            <person name="Tchuinga P."/>
            <person name="Tenzing P."/>
            <person name="Tesfaye S."/>
            <person name="Theodore J."/>
            <person name="Thoulutsang Y."/>
            <person name="Topham K."/>
            <person name="Towey S."/>
            <person name="Tsamla T."/>
            <person name="Tsomo N."/>
            <person name="Vallee D."/>
            <person name="Vassiliev H."/>
            <person name="Venkataraman V."/>
            <person name="Vinson J."/>
            <person name="Vo A."/>
            <person name="Wade C."/>
            <person name="Wang S."/>
            <person name="Wangchuk T."/>
            <person name="Wangdi T."/>
            <person name="Whittaker C."/>
            <person name="Wilkinson J."/>
            <person name="Wu Y."/>
            <person name="Wyman D."/>
            <person name="Yadav S."/>
            <person name="Yang S."/>
            <person name="Yang X."/>
            <person name="Yeager S."/>
            <person name="Yee E."/>
            <person name="Young G."/>
            <person name="Zainoun J."/>
            <person name="Zembeck L."/>
            <person name="Zimmer A."/>
            <person name="Zody M."/>
            <person name="Lander E."/>
        </authorList>
    </citation>
    <scope>NUCLEOTIDE SEQUENCE [LARGE SCALE GENOMIC DNA]</scope>
</reference>
<dbReference type="GeneTree" id="ENSGT00940000154078"/>
<accession>H2ZMH4</accession>
<proteinExistence type="predicted"/>
<feature type="compositionally biased region" description="Polar residues" evidence="1">
    <location>
        <begin position="38"/>
        <end position="47"/>
    </location>
</feature>
<feature type="compositionally biased region" description="Polar residues" evidence="1">
    <location>
        <begin position="91"/>
        <end position="102"/>
    </location>
</feature>
<keyword evidence="3" id="KW-1185">Reference proteome</keyword>
<feature type="compositionally biased region" description="Polar residues" evidence="1">
    <location>
        <begin position="53"/>
        <end position="68"/>
    </location>
</feature>
<dbReference type="Ensembl" id="ENSCSAVT00000018996.1">
    <property type="protein sequence ID" value="ENSCSAVP00000018790.1"/>
    <property type="gene ID" value="ENSCSAVG00000011040.1"/>
</dbReference>
<sequence length="168" mass="18174">MLLLDKVTEGTIIRPTAFKPTEKGKNWPALISPEGSVASPSHPQPRNSVARFSVSTNDSDSGRNSATSMLVGASNGSSFSCSGSEGYESARVSSSTNHSTSVAEADHVLSSPKGVTDDVTPPEGEPYDLMLRHNYNDIEKPLQKVVEETSETREFEINELKQVYSKQL</sequence>
<evidence type="ECO:0000313" key="2">
    <source>
        <dbReference type="Ensembl" id="ENSCSAVP00000018790.1"/>
    </source>
</evidence>
<dbReference type="HOGENOM" id="CLU_1590132_0_0_1"/>
<organism evidence="2 3">
    <name type="scientific">Ciona savignyi</name>
    <name type="common">Pacific transparent sea squirt</name>
    <dbReference type="NCBI Taxonomy" id="51511"/>
    <lineage>
        <taxon>Eukaryota</taxon>
        <taxon>Metazoa</taxon>
        <taxon>Chordata</taxon>
        <taxon>Tunicata</taxon>
        <taxon>Ascidiacea</taxon>
        <taxon>Phlebobranchia</taxon>
        <taxon>Cionidae</taxon>
        <taxon>Ciona</taxon>
    </lineage>
</organism>
<name>H2ZMH4_CIOSA</name>
<evidence type="ECO:0000256" key="1">
    <source>
        <dbReference type="SAM" id="MobiDB-lite"/>
    </source>
</evidence>
<reference evidence="2" key="2">
    <citation type="submission" date="2025-08" db="UniProtKB">
        <authorList>
            <consortium name="Ensembl"/>
        </authorList>
    </citation>
    <scope>IDENTIFICATION</scope>
</reference>
<feature type="compositionally biased region" description="Low complexity" evidence="1">
    <location>
        <begin position="72"/>
        <end position="89"/>
    </location>
</feature>